<sequence length="126" mass="13222">MKAACFALLILAASGAGAQSLPPGGFRSPPPPAAHGGFHGFPGAFFPIENDVVYVEREVIREVPVAPAAPPAPPPPPRKPWSLGASYDSLPSGCMKMLSDGVSFYNCSGEWYRQVAAHSYRAVEGP</sequence>
<gene>
    <name evidence="2" type="ORF">LZ538_04185</name>
</gene>
<feature type="signal peptide" evidence="1">
    <location>
        <begin position="1"/>
        <end position="18"/>
    </location>
</feature>
<feature type="chain" id="PRO_5045523703" evidence="1">
    <location>
        <begin position="19"/>
        <end position="126"/>
    </location>
</feature>
<proteinExistence type="predicted"/>
<reference evidence="2" key="1">
    <citation type="submission" date="2022-05" db="EMBL/GenBank/DDBJ databases">
        <authorList>
            <person name="Jo J.-H."/>
            <person name="Im W.-T."/>
        </authorList>
    </citation>
    <scope>NUCLEOTIDE SEQUENCE</scope>
    <source>
        <strain evidence="2">SE220</strain>
    </source>
</reference>
<name>A0ABT0S067_9SPHN</name>
<dbReference type="RefSeq" id="WP_249830728.1">
    <property type="nucleotide sequence ID" value="NZ_JAMGBE010000001.1"/>
</dbReference>
<evidence type="ECO:0000256" key="1">
    <source>
        <dbReference type="SAM" id="SignalP"/>
    </source>
</evidence>
<evidence type="ECO:0000313" key="3">
    <source>
        <dbReference type="Proteomes" id="UP001165342"/>
    </source>
</evidence>
<keyword evidence="3" id="KW-1185">Reference proteome</keyword>
<keyword evidence="1" id="KW-0732">Signal</keyword>
<accession>A0ABT0S067</accession>
<comment type="caution">
    <text evidence="2">The sequence shown here is derived from an EMBL/GenBank/DDBJ whole genome shotgun (WGS) entry which is preliminary data.</text>
</comment>
<evidence type="ECO:0000313" key="2">
    <source>
        <dbReference type="EMBL" id="MCL6729254.1"/>
    </source>
</evidence>
<dbReference type="EMBL" id="JAMGBE010000001">
    <property type="protein sequence ID" value="MCL6729254.1"/>
    <property type="molecule type" value="Genomic_DNA"/>
</dbReference>
<organism evidence="2 3">
    <name type="scientific">Sphingomonas hankyongi</name>
    <dbReference type="NCBI Taxonomy" id="2908209"/>
    <lineage>
        <taxon>Bacteria</taxon>
        <taxon>Pseudomonadati</taxon>
        <taxon>Pseudomonadota</taxon>
        <taxon>Alphaproteobacteria</taxon>
        <taxon>Sphingomonadales</taxon>
        <taxon>Sphingomonadaceae</taxon>
        <taxon>Sphingomonas</taxon>
    </lineage>
</organism>
<protein>
    <submittedName>
        <fullName evidence="2">Uncharacterized protein</fullName>
    </submittedName>
</protein>
<dbReference type="Proteomes" id="UP001165342">
    <property type="component" value="Unassembled WGS sequence"/>
</dbReference>